<dbReference type="Proteomes" id="UP000271162">
    <property type="component" value="Unassembled WGS sequence"/>
</dbReference>
<protein>
    <submittedName>
        <fullName evidence="5">G_PROTEIN_RECEP_F1_2 domain-containing protein</fullName>
    </submittedName>
</protein>
<evidence type="ECO:0000313" key="3">
    <source>
        <dbReference type="EMBL" id="VDL82337.1"/>
    </source>
</evidence>
<reference evidence="5" key="1">
    <citation type="submission" date="2017-02" db="UniProtKB">
        <authorList>
            <consortium name="WormBaseParasite"/>
        </authorList>
    </citation>
    <scope>IDENTIFICATION</scope>
</reference>
<organism evidence="5">
    <name type="scientific">Nippostrongylus brasiliensis</name>
    <name type="common">Rat hookworm</name>
    <dbReference type="NCBI Taxonomy" id="27835"/>
    <lineage>
        <taxon>Eukaryota</taxon>
        <taxon>Metazoa</taxon>
        <taxon>Ecdysozoa</taxon>
        <taxon>Nematoda</taxon>
        <taxon>Chromadorea</taxon>
        <taxon>Rhabditida</taxon>
        <taxon>Rhabditina</taxon>
        <taxon>Rhabditomorpha</taxon>
        <taxon>Strongyloidea</taxon>
        <taxon>Heligmosomidae</taxon>
        <taxon>Nippostrongylus</taxon>
    </lineage>
</organism>
<keyword evidence="2" id="KW-1133">Transmembrane helix</keyword>
<feature type="region of interest" description="Disordered" evidence="1">
    <location>
        <begin position="162"/>
        <end position="281"/>
    </location>
</feature>
<accession>A0A0N4YN18</accession>
<gene>
    <name evidence="3" type="ORF">NBR_LOCUS18612</name>
</gene>
<dbReference type="AlphaFoldDB" id="A0A0N4YN18"/>
<feature type="compositionally biased region" description="Low complexity" evidence="1">
    <location>
        <begin position="237"/>
        <end position="252"/>
    </location>
</feature>
<keyword evidence="4" id="KW-1185">Reference proteome</keyword>
<dbReference type="STRING" id="27835.A0A0N4YN18"/>
<evidence type="ECO:0000313" key="4">
    <source>
        <dbReference type="Proteomes" id="UP000271162"/>
    </source>
</evidence>
<evidence type="ECO:0000256" key="1">
    <source>
        <dbReference type="SAM" id="MobiDB-lite"/>
    </source>
</evidence>
<proteinExistence type="predicted"/>
<sequence length="281" mass="31123">DVHNVSVTDHGAVLACPSKSAQARFHCSSHSFEGCHSHIINRKQRFILISSAIGLGCAIAAVLISPCIYASFEYDRRSARARYIRQWRAKLDVTLEQERLEDDEEDVIAKPPKPPSKLKPLARPTFNLNRILQGTHGKDAHDIGDMWTFGKNDRIDSDIQNIASEHSDTSRSISGSGRKKKKHRGNAVLKMIPKIAKKGPSSAEAELNVDETQMLLPHSPENEVDASGPPKDRKKPSTPSTPKTSIPSSPKPVEQNKPPSDREDKGEKQDKSQEAIRSVYL</sequence>
<dbReference type="WBParaSite" id="NBR_0001861201-mRNA-1">
    <property type="protein sequence ID" value="NBR_0001861201-mRNA-1"/>
    <property type="gene ID" value="NBR_0001861201"/>
</dbReference>
<evidence type="ECO:0000256" key="2">
    <source>
        <dbReference type="SAM" id="Phobius"/>
    </source>
</evidence>
<reference evidence="3 4" key="2">
    <citation type="submission" date="2018-11" db="EMBL/GenBank/DDBJ databases">
        <authorList>
            <consortium name="Pathogen Informatics"/>
        </authorList>
    </citation>
    <scope>NUCLEOTIDE SEQUENCE [LARGE SCALE GENOMIC DNA]</scope>
</reference>
<keyword evidence="2" id="KW-0472">Membrane</keyword>
<evidence type="ECO:0000313" key="5">
    <source>
        <dbReference type="WBParaSite" id="NBR_0001861201-mRNA-1"/>
    </source>
</evidence>
<keyword evidence="2" id="KW-0812">Transmembrane</keyword>
<feature type="transmembrane region" description="Helical" evidence="2">
    <location>
        <begin position="46"/>
        <end position="72"/>
    </location>
</feature>
<feature type="compositionally biased region" description="Basic and acidic residues" evidence="1">
    <location>
        <begin position="259"/>
        <end position="274"/>
    </location>
</feature>
<name>A0A0N4YN18_NIPBR</name>
<dbReference type="EMBL" id="UYSL01023557">
    <property type="protein sequence ID" value="VDL82337.1"/>
    <property type="molecule type" value="Genomic_DNA"/>
</dbReference>